<proteinExistence type="predicted"/>
<protein>
    <submittedName>
        <fullName evidence="1">Uncharacterized protein</fullName>
    </submittedName>
</protein>
<dbReference type="Proteomes" id="UP000294568">
    <property type="component" value="Segment"/>
</dbReference>
<name>A0A482JKT8_9CAUD</name>
<dbReference type="EMBL" id="MK562503">
    <property type="protein sequence ID" value="QBP32927.1"/>
    <property type="molecule type" value="Genomic_DNA"/>
</dbReference>
<gene>
    <name evidence="1" type="ORF">HRP29_gp27</name>
</gene>
<keyword evidence="2" id="KW-1185">Reference proteome</keyword>
<organism evidence="1 2">
    <name type="scientific">Shigella phage Buco</name>
    <dbReference type="NCBI Taxonomy" id="2530183"/>
    <lineage>
        <taxon>Viruses</taxon>
        <taxon>Duplodnaviria</taxon>
        <taxon>Heunggongvirae</taxon>
        <taxon>Uroviricota</taxon>
        <taxon>Caudoviricetes</taxon>
        <taxon>Autographivirales</taxon>
        <taxon>Autoscriptoviridae</taxon>
        <taxon>Slopekvirinae</taxon>
        <taxon>Bucovirus</taxon>
        <taxon>Bucovirus buco</taxon>
    </lineage>
</organism>
<sequence>MRSKLSILFAAPAGLLMATGIVLLGLGGLIAGQGFLRPTRILSEEFRDALVTAKARLLASRRK</sequence>
<accession>A0A482JKT8</accession>
<reference evidence="1 2" key="1">
    <citation type="submission" date="2019-02" db="EMBL/GenBank/DDBJ databases">
        <title>A cornucopia of Shigella phages from the Cornhusker state.</title>
        <authorList>
            <person name="Doore S.M."/>
            <person name="Schrad J.R."/>
            <person name="Perrett H.R."/>
            <person name="Dover J.A."/>
            <person name="Schrad K.P."/>
            <person name="Dean W.F."/>
            <person name="Parent K.N."/>
        </authorList>
    </citation>
    <scope>NUCLEOTIDE SEQUENCE [LARGE SCALE GENOMIC DNA]</scope>
</reference>
<evidence type="ECO:0000313" key="1">
    <source>
        <dbReference type="EMBL" id="QBP32927.1"/>
    </source>
</evidence>
<evidence type="ECO:0000313" key="2">
    <source>
        <dbReference type="Proteomes" id="UP000294568"/>
    </source>
</evidence>